<dbReference type="Pfam" id="PF01402">
    <property type="entry name" value="RHH_1"/>
    <property type="match status" value="1"/>
</dbReference>
<comment type="caution">
    <text evidence="2">The sequence shown here is derived from an EMBL/GenBank/DDBJ whole genome shotgun (WGS) entry which is preliminary data.</text>
</comment>
<keyword evidence="3" id="KW-1185">Reference proteome</keyword>
<organism evidence="2 3">
    <name type="scientific">Paractinoplanes tereljensis</name>
    <dbReference type="NCBI Taxonomy" id="571912"/>
    <lineage>
        <taxon>Bacteria</taxon>
        <taxon>Bacillati</taxon>
        <taxon>Actinomycetota</taxon>
        <taxon>Actinomycetes</taxon>
        <taxon>Micromonosporales</taxon>
        <taxon>Micromonosporaceae</taxon>
        <taxon>Paractinoplanes</taxon>
    </lineage>
</organism>
<sequence>MTVSISITLDDDLGEELNAAVAGSNRSAFVAEAIREYLDTRAVAAASAWHASLTGPDAEAFAEFNGEW</sequence>
<protein>
    <recommendedName>
        <fullName evidence="1">Ribbon-helix-helix protein CopG domain-containing protein</fullName>
    </recommendedName>
</protein>
<dbReference type="EMBL" id="BOMY01000065">
    <property type="protein sequence ID" value="GIF26882.1"/>
    <property type="molecule type" value="Genomic_DNA"/>
</dbReference>
<dbReference type="GO" id="GO:0006355">
    <property type="term" value="P:regulation of DNA-templated transcription"/>
    <property type="evidence" value="ECO:0007669"/>
    <property type="project" value="InterPro"/>
</dbReference>
<name>A0A919P092_9ACTN</name>
<dbReference type="CDD" id="cd22231">
    <property type="entry name" value="RHH_NikR_HicB-like"/>
    <property type="match status" value="1"/>
</dbReference>
<evidence type="ECO:0000313" key="3">
    <source>
        <dbReference type="Proteomes" id="UP000623608"/>
    </source>
</evidence>
<dbReference type="RefSeq" id="WP_203814680.1">
    <property type="nucleotide sequence ID" value="NZ_BOMY01000065.1"/>
</dbReference>
<dbReference type="Proteomes" id="UP000623608">
    <property type="component" value="Unassembled WGS sequence"/>
</dbReference>
<accession>A0A919P092</accession>
<reference evidence="2" key="1">
    <citation type="submission" date="2021-01" db="EMBL/GenBank/DDBJ databases">
        <title>Whole genome shotgun sequence of Actinoplanes tereljensis NBRC 105297.</title>
        <authorList>
            <person name="Komaki H."/>
            <person name="Tamura T."/>
        </authorList>
    </citation>
    <scope>NUCLEOTIDE SEQUENCE</scope>
    <source>
        <strain evidence="2">NBRC 105297</strain>
    </source>
</reference>
<dbReference type="AlphaFoldDB" id="A0A919P092"/>
<evidence type="ECO:0000313" key="2">
    <source>
        <dbReference type="EMBL" id="GIF26882.1"/>
    </source>
</evidence>
<gene>
    <name evidence="2" type="ORF">Ate02nite_96120</name>
</gene>
<proteinExistence type="predicted"/>
<evidence type="ECO:0000259" key="1">
    <source>
        <dbReference type="Pfam" id="PF01402"/>
    </source>
</evidence>
<dbReference type="InterPro" id="IPR002145">
    <property type="entry name" value="CopG"/>
</dbReference>
<feature type="domain" description="Ribbon-helix-helix protein CopG" evidence="1">
    <location>
        <begin position="3"/>
        <end position="40"/>
    </location>
</feature>